<reference evidence="2 3" key="1">
    <citation type="submission" date="2024-09" db="EMBL/GenBank/DDBJ databases">
        <title>The Natural Products Discovery Center: Release of the First 8490 Sequenced Strains for Exploring Actinobacteria Biosynthetic Diversity.</title>
        <authorList>
            <person name="Kalkreuter E."/>
            <person name="Kautsar S.A."/>
            <person name="Yang D."/>
            <person name="Bader C.D."/>
            <person name="Teijaro C.N."/>
            <person name="Fluegel L."/>
            <person name="Davis C.M."/>
            <person name="Simpson J.R."/>
            <person name="Lauterbach L."/>
            <person name="Steele A.D."/>
            <person name="Gui C."/>
            <person name="Meng S."/>
            <person name="Li G."/>
            <person name="Viehrig K."/>
            <person name="Ye F."/>
            <person name="Su P."/>
            <person name="Kiefer A.F."/>
            <person name="Nichols A."/>
            <person name="Cepeda A.J."/>
            <person name="Yan W."/>
            <person name="Fan B."/>
            <person name="Jiang Y."/>
            <person name="Adhikari A."/>
            <person name="Zheng C.-J."/>
            <person name="Schuster L."/>
            <person name="Cowan T.M."/>
            <person name="Smanski M.J."/>
            <person name="Chevrette M.G."/>
            <person name="De Carvalho L.P.S."/>
            <person name="Shen B."/>
        </authorList>
    </citation>
    <scope>NUCLEOTIDE SEQUENCE [LARGE SCALE GENOMIC DNA]</scope>
    <source>
        <strain evidence="2 3">NPDC059500</strain>
    </source>
</reference>
<comment type="caution">
    <text evidence="2">The sequence shown here is derived from an EMBL/GenBank/DDBJ whole genome shotgun (WGS) entry which is preliminary data.</text>
</comment>
<gene>
    <name evidence="2" type="ORF">ACFW88_20305</name>
</gene>
<feature type="transmembrane region" description="Helical" evidence="1">
    <location>
        <begin position="30"/>
        <end position="54"/>
    </location>
</feature>
<evidence type="ECO:0000256" key="1">
    <source>
        <dbReference type="SAM" id="Phobius"/>
    </source>
</evidence>
<organism evidence="2 3">
    <name type="scientific">Streptomyces anandii</name>
    <dbReference type="NCBI Taxonomy" id="285454"/>
    <lineage>
        <taxon>Bacteria</taxon>
        <taxon>Bacillati</taxon>
        <taxon>Actinomycetota</taxon>
        <taxon>Actinomycetes</taxon>
        <taxon>Kitasatosporales</taxon>
        <taxon>Streptomycetaceae</taxon>
        <taxon>Streptomyces</taxon>
    </lineage>
</organism>
<evidence type="ECO:0008006" key="4">
    <source>
        <dbReference type="Google" id="ProtNLM"/>
    </source>
</evidence>
<evidence type="ECO:0000313" key="3">
    <source>
        <dbReference type="Proteomes" id="UP001599756"/>
    </source>
</evidence>
<keyword evidence="1" id="KW-1133">Transmembrane helix</keyword>
<dbReference type="EMBL" id="JBHYTS010000031">
    <property type="protein sequence ID" value="MFE1752856.1"/>
    <property type="molecule type" value="Genomic_DNA"/>
</dbReference>
<keyword evidence="1" id="KW-0812">Transmembrane</keyword>
<dbReference type="RefSeq" id="WP_381807541.1">
    <property type="nucleotide sequence ID" value="NZ_JBHYTS010000031.1"/>
</dbReference>
<sequence length="194" mass="19925">MSSGRASPKPATGPAGRAYARKPGARMGGVFALVAGAVLVLASGIGFACATGLAGTPGSFYAERREQMIDGGRGGYATHTEWGGTFRSDDGKVTDSHAHLDEGGAGEAPVPVTRAAWGDYYIAKPGYVLGWVWGFSLGGCLVTCALPPLRFGRPFRPSDPDAPAWVRNVMRVSLWCLVTCAPAGAAALALAVVG</sequence>
<keyword evidence="3" id="KW-1185">Reference proteome</keyword>
<keyword evidence="1" id="KW-0472">Membrane</keyword>
<protein>
    <recommendedName>
        <fullName evidence="4">DUF3592 domain-containing protein</fullName>
    </recommendedName>
</protein>
<proteinExistence type="predicted"/>
<dbReference type="Proteomes" id="UP001599756">
    <property type="component" value="Unassembled WGS sequence"/>
</dbReference>
<feature type="transmembrane region" description="Helical" evidence="1">
    <location>
        <begin position="172"/>
        <end position="193"/>
    </location>
</feature>
<name>A0ABW6H946_9ACTN</name>
<evidence type="ECO:0000313" key="2">
    <source>
        <dbReference type="EMBL" id="MFE1752856.1"/>
    </source>
</evidence>
<feature type="transmembrane region" description="Helical" evidence="1">
    <location>
        <begin position="131"/>
        <end position="151"/>
    </location>
</feature>
<accession>A0ABW6H946</accession>